<dbReference type="Gene3D" id="3.40.50.1240">
    <property type="entry name" value="Phosphoglycerate mutase-like"/>
    <property type="match status" value="1"/>
</dbReference>
<feature type="active site" description="Proton donor/acceptor" evidence="16">
    <location>
        <position position="581"/>
    </location>
</feature>
<evidence type="ECO:0000256" key="12">
    <source>
        <dbReference type="ARBA" id="ARBA00022917"/>
    </source>
</evidence>
<comment type="subunit">
    <text evidence="4">Monomer.</text>
</comment>
<dbReference type="PRINTS" id="PR00984">
    <property type="entry name" value="TRNASYNTHILE"/>
</dbReference>
<dbReference type="Gene3D" id="3.40.50.620">
    <property type="entry name" value="HUPs"/>
    <property type="match status" value="3"/>
</dbReference>
<dbReference type="SMART" id="SM00855">
    <property type="entry name" value="PGAM"/>
    <property type="match status" value="1"/>
</dbReference>
<dbReference type="PANTHER" id="PTHR42780">
    <property type="entry name" value="SOLEUCYL-TRNA SYNTHETASE"/>
    <property type="match status" value="1"/>
</dbReference>
<evidence type="ECO:0000256" key="17">
    <source>
        <dbReference type="PIRSR" id="PIRSR613078-2"/>
    </source>
</evidence>
<dbReference type="GO" id="GO:0005737">
    <property type="term" value="C:cytoplasm"/>
    <property type="evidence" value="ECO:0007669"/>
    <property type="project" value="UniProtKB-SubCell"/>
</dbReference>
<dbReference type="InterPro" id="IPR009008">
    <property type="entry name" value="Val/Leu/Ile-tRNA-synth_edit"/>
</dbReference>
<evidence type="ECO:0000256" key="2">
    <source>
        <dbReference type="ARBA" id="ARBA00004496"/>
    </source>
</evidence>
<dbReference type="GO" id="GO:0006428">
    <property type="term" value="P:isoleucyl-tRNA aminoacylation"/>
    <property type="evidence" value="ECO:0007669"/>
    <property type="project" value="InterPro"/>
</dbReference>
<dbReference type="InterPro" id="IPR023586">
    <property type="entry name" value="Ile-tRNA-ligase_type2"/>
</dbReference>
<dbReference type="PANTHER" id="PTHR42780:SF1">
    <property type="entry name" value="ISOLEUCINE--TRNA LIGASE, CYTOPLASMIC"/>
    <property type="match status" value="1"/>
</dbReference>
<dbReference type="EMBL" id="MHSA01000011">
    <property type="protein sequence ID" value="OHA34585.1"/>
    <property type="molecule type" value="Genomic_DNA"/>
</dbReference>
<feature type="domain" description="Aminoacyl-tRNA synthetase class Ia" evidence="18">
    <location>
        <begin position="19"/>
        <end position="498"/>
    </location>
</feature>
<evidence type="ECO:0000256" key="13">
    <source>
        <dbReference type="ARBA" id="ARBA00023146"/>
    </source>
</evidence>
<evidence type="ECO:0000256" key="15">
    <source>
        <dbReference type="ARBA" id="ARBA00048359"/>
    </source>
</evidence>
<dbReference type="Pfam" id="PF00133">
    <property type="entry name" value="tRNA-synt_1"/>
    <property type="match status" value="2"/>
</dbReference>
<feature type="binding site" evidence="17">
    <location>
        <position position="554"/>
    </location>
    <ligand>
        <name>substrate</name>
    </ligand>
</feature>
<evidence type="ECO:0000259" key="18">
    <source>
        <dbReference type="Pfam" id="PF00133"/>
    </source>
</evidence>
<dbReference type="InterPro" id="IPR013155">
    <property type="entry name" value="M/V/L/I-tRNA-synth_anticd-bd"/>
</dbReference>
<evidence type="ECO:0000256" key="4">
    <source>
        <dbReference type="ARBA" id="ARBA00011245"/>
    </source>
</evidence>
<dbReference type="GO" id="GO:0000049">
    <property type="term" value="F:tRNA binding"/>
    <property type="evidence" value="ECO:0007669"/>
    <property type="project" value="InterPro"/>
</dbReference>
<keyword evidence="7" id="KW-0436">Ligase</keyword>
<keyword evidence="12" id="KW-0648">Protein biosynthesis</keyword>
<evidence type="ECO:0000256" key="10">
    <source>
        <dbReference type="ARBA" id="ARBA00022833"/>
    </source>
</evidence>
<organism evidence="20 21">
    <name type="scientific">Candidatus Taylorbacteria bacterium RIFCSPLOWO2_01_FULL_48_100</name>
    <dbReference type="NCBI Taxonomy" id="1802322"/>
    <lineage>
        <taxon>Bacteria</taxon>
        <taxon>Candidatus Tayloriibacteriota</taxon>
    </lineage>
</organism>
<evidence type="ECO:0000256" key="1">
    <source>
        <dbReference type="ARBA" id="ARBA00001947"/>
    </source>
</evidence>
<dbReference type="CDD" id="cd07067">
    <property type="entry name" value="HP_PGM_like"/>
    <property type="match status" value="1"/>
</dbReference>
<dbReference type="GO" id="GO:0046872">
    <property type="term" value="F:metal ion binding"/>
    <property type="evidence" value="ECO:0007669"/>
    <property type="project" value="UniProtKB-KW"/>
</dbReference>
<dbReference type="Proteomes" id="UP000177797">
    <property type="component" value="Unassembled WGS sequence"/>
</dbReference>
<feature type="active site" description="Tele-phosphohistidine intermediate" evidence="16">
    <location>
        <position position="503"/>
    </location>
</feature>
<keyword evidence="11" id="KW-0067">ATP-binding</keyword>
<evidence type="ECO:0000256" key="11">
    <source>
        <dbReference type="ARBA" id="ARBA00022840"/>
    </source>
</evidence>
<protein>
    <recommendedName>
        <fullName evidence="5">isoleucine--tRNA ligase</fullName>
        <ecNumber evidence="5">6.1.1.5</ecNumber>
    </recommendedName>
</protein>
<comment type="subcellular location">
    <subcellularLocation>
        <location evidence="2">Cytoplasm</location>
    </subcellularLocation>
</comment>
<feature type="binding site" evidence="17">
    <location>
        <begin position="502"/>
        <end position="509"/>
    </location>
    <ligand>
        <name>substrate</name>
    </ligand>
</feature>
<keyword evidence="8" id="KW-0479">Metal-binding</keyword>
<evidence type="ECO:0000313" key="20">
    <source>
        <dbReference type="EMBL" id="OHA34585.1"/>
    </source>
</evidence>
<comment type="similarity">
    <text evidence="3">Belongs to the class-I aminoacyl-tRNA synthetase family. IleS type 2 subfamily.</text>
</comment>
<dbReference type="InterPro" id="IPR013078">
    <property type="entry name" value="His_Pase_superF_clade-1"/>
</dbReference>
<sequence length="1120" mass="127794">MNTDNQQQKKTIAEKEKEILKFWKENRVFEKTLEKKAPKGDFVFYDGPPFATGLPHHGSLLSSVIKDVVPRYKTMRGFRVERRWGWDCHGLPIESLVEKRLGLKTKKDIEKIGVAAFNEAARESVLEFEKEWEKYIERVGRFVDFKNSYKTMDNSYMESVWGALKKLHEKKLLYEGKKVLMYCPHCETPLAKAEIAMDNTYKKITEEAVTVKFKVKNEPNTHLLAWTTTPWTLPGNVALAVGKKIVYVKAKVGSEIFIIAKDRLEILDGKQYEIIEEVVGKDLVGLEYEPVYGVPKILKQFKINAIEPHRILEAGFVNTNEGTGIVHIAPAYGEEDYQLAGRNDLPIVQLLDAGAKYNDSAPEFLRCKYVKSAEKEIKEDLEKRAFLFARAMNTHEYPHCYRCGTPLIYNAVPSWFIAIQDAKKKMLSENEKIQWVPEHLKHGRFKNIVEGAPDWNISRSRFWATPLPIWKEKGGERVMVVGSLEELKKRVKKSGNQYFVMRHGEAVDNAEHKEDIYGDPQNHLTDKGKKGAVHTAANLKKERIDLIITSPFVRTRETALLIQKELGLSDDTVVVDERLHERNEPTLVEVRRRVGEFLFEIERREQNKNILIVGHGSPLWVLSQVAEGKPSDDFQDRVMLELAKARALPFIPFPHNKDYEIDLHRPWIDALTLVDEGGREYERIPEVVDCWVESAAMPFASGTAKYPADFIAEYIAQTRTWFYYLHALGILLVGKRAFNAVVSTGTLLAEDGAKISKSKGNYTDPFLLMDKYGADAYRFYLMGSVVMQGEDLSFRDSDVREAHNRVVGILRNCLAFFELYKNKYDGNTKAEESAHILDKWIRAHLRRSTAVITDAMEAYDTPSACREIRAFTEDYSTWYIRRSRERVKSASSADEAGSADAQHCLATQREVLLALSKLIAPIMPFLAEEIYKSVDGEKESVHLDGWPEVGSRKSEEKLFEEMEKVRKIVSLALEARAKANIKIRQPLALLKIRNPKSEIRNKPELLNLINEEINVKKIIFDEEVAGEVELDTAITPELKEEGEFRGLLRAVQNLRKKKGLTISDVATLLVDTSADGKRFVEKFSSELKKSALLKDIEFVSVAYGEAVAVGEHTAKLDIRK</sequence>
<evidence type="ECO:0000256" key="14">
    <source>
        <dbReference type="ARBA" id="ARBA00025217"/>
    </source>
</evidence>
<evidence type="ECO:0000256" key="8">
    <source>
        <dbReference type="ARBA" id="ARBA00022723"/>
    </source>
</evidence>
<keyword evidence="9" id="KW-0547">Nucleotide-binding</keyword>
<evidence type="ECO:0000256" key="7">
    <source>
        <dbReference type="ARBA" id="ARBA00022598"/>
    </source>
</evidence>
<evidence type="ECO:0000256" key="9">
    <source>
        <dbReference type="ARBA" id="ARBA00022741"/>
    </source>
</evidence>
<dbReference type="FunFam" id="3.40.50.620:FF:000063">
    <property type="entry name" value="Isoleucine--tRNA ligase"/>
    <property type="match status" value="1"/>
</dbReference>
<evidence type="ECO:0000256" key="16">
    <source>
        <dbReference type="PIRSR" id="PIRSR613078-1"/>
    </source>
</evidence>
<dbReference type="SUPFAM" id="SSF50677">
    <property type="entry name" value="ValRS/IleRS/LeuRS editing domain"/>
    <property type="match status" value="1"/>
</dbReference>
<dbReference type="Pfam" id="PF08264">
    <property type="entry name" value="Anticodon_1"/>
    <property type="match status" value="1"/>
</dbReference>
<dbReference type="InterPro" id="IPR009080">
    <property type="entry name" value="tRNAsynth_Ia_anticodon-bd"/>
</dbReference>
<keyword evidence="10" id="KW-0862">Zinc</keyword>
<dbReference type="Gene3D" id="1.10.730.10">
    <property type="entry name" value="Isoleucyl-tRNA Synthetase, Domain 1"/>
    <property type="match status" value="1"/>
</dbReference>
<dbReference type="InterPro" id="IPR014729">
    <property type="entry name" value="Rossmann-like_a/b/a_fold"/>
</dbReference>
<comment type="cofactor">
    <cofactor evidence="1">
        <name>Zn(2+)</name>
        <dbReference type="ChEBI" id="CHEBI:29105"/>
    </cofactor>
</comment>
<evidence type="ECO:0000259" key="19">
    <source>
        <dbReference type="Pfam" id="PF08264"/>
    </source>
</evidence>
<dbReference type="InterPro" id="IPR029033">
    <property type="entry name" value="His_PPase_superfam"/>
</dbReference>
<evidence type="ECO:0000256" key="5">
    <source>
        <dbReference type="ARBA" id="ARBA00013165"/>
    </source>
</evidence>
<dbReference type="SUPFAM" id="SSF47323">
    <property type="entry name" value="Anticodon-binding domain of a subclass of class I aminoacyl-tRNA synthetases"/>
    <property type="match status" value="1"/>
</dbReference>
<gene>
    <name evidence="20" type="ORF">A2938_03490</name>
</gene>
<comment type="catalytic activity">
    <reaction evidence="15">
        <text>tRNA(Ile) + L-isoleucine + ATP = L-isoleucyl-tRNA(Ile) + AMP + diphosphate</text>
        <dbReference type="Rhea" id="RHEA:11060"/>
        <dbReference type="Rhea" id="RHEA-COMP:9666"/>
        <dbReference type="Rhea" id="RHEA-COMP:9695"/>
        <dbReference type="ChEBI" id="CHEBI:30616"/>
        <dbReference type="ChEBI" id="CHEBI:33019"/>
        <dbReference type="ChEBI" id="CHEBI:58045"/>
        <dbReference type="ChEBI" id="CHEBI:78442"/>
        <dbReference type="ChEBI" id="CHEBI:78528"/>
        <dbReference type="ChEBI" id="CHEBI:456215"/>
        <dbReference type="EC" id="6.1.1.5"/>
    </reaction>
</comment>
<dbReference type="CDD" id="cd07961">
    <property type="entry name" value="Anticodon_Ia_Ile_ABEc"/>
    <property type="match status" value="1"/>
</dbReference>
<dbReference type="EC" id="6.1.1.5" evidence="5"/>
<keyword evidence="6" id="KW-0963">Cytoplasm</keyword>
<dbReference type="GO" id="GO:0004822">
    <property type="term" value="F:isoleucine-tRNA ligase activity"/>
    <property type="evidence" value="ECO:0007669"/>
    <property type="project" value="UniProtKB-EC"/>
</dbReference>
<evidence type="ECO:0000256" key="3">
    <source>
        <dbReference type="ARBA" id="ARBA00007078"/>
    </source>
</evidence>
<evidence type="ECO:0000256" key="6">
    <source>
        <dbReference type="ARBA" id="ARBA00022490"/>
    </source>
</evidence>
<dbReference type="InterPro" id="IPR033709">
    <property type="entry name" value="Anticodon_Ile_ABEc"/>
</dbReference>
<evidence type="ECO:0000313" key="21">
    <source>
        <dbReference type="Proteomes" id="UP000177797"/>
    </source>
</evidence>
<dbReference type="SUPFAM" id="SSF52374">
    <property type="entry name" value="Nucleotidylyl transferase"/>
    <property type="match status" value="1"/>
</dbReference>
<feature type="domain" description="Methionyl/Valyl/Leucyl/Isoleucyl-tRNA synthetase anticodon-binding" evidence="19">
    <location>
        <begin position="838"/>
        <end position="988"/>
    </location>
</feature>
<accession>A0A1G2NES6</accession>
<keyword evidence="13" id="KW-0030">Aminoacyl-tRNA synthetase</keyword>
<dbReference type="InterPro" id="IPR002300">
    <property type="entry name" value="aa-tRNA-synth_Ia"/>
</dbReference>
<dbReference type="SUPFAM" id="SSF53254">
    <property type="entry name" value="Phosphoglycerate mutase-like"/>
    <property type="match status" value="1"/>
</dbReference>
<reference evidence="20 21" key="1">
    <citation type="journal article" date="2016" name="Nat. Commun.">
        <title>Thousands of microbial genomes shed light on interconnected biogeochemical processes in an aquifer system.</title>
        <authorList>
            <person name="Anantharaman K."/>
            <person name="Brown C.T."/>
            <person name="Hug L.A."/>
            <person name="Sharon I."/>
            <person name="Castelle C.J."/>
            <person name="Probst A.J."/>
            <person name="Thomas B.C."/>
            <person name="Singh A."/>
            <person name="Wilkins M.J."/>
            <person name="Karaoz U."/>
            <person name="Brodie E.L."/>
            <person name="Williams K.H."/>
            <person name="Hubbard S.S."/>
            <person name="Banfield J.F."/>
        </authorList>
    </citation>
    <scope>NUCLEOTIDE SEQUENCE [LARGE SCALE GENOMIC DNA]</scope>
</reference>
<name>A0A1G2NES6_9BACT</name>
<feature type="domain" description="Aminoacyl-tRNA synthetase class Ia" evidence="18">
    <location>
        <begin position="661"/>
        <end position="790"/>
    </location>
</feature>
<comment type="caution">
    <text evidence="20">The sequence shown here is derived from an EMBL/GenBank/DDBJ whole genome shotgun (WGS) entry which is preliminary data.</text>
</comment>
<comment type="function">
    <text evidence="14">Catalyzes the attachment of isoleucine to tRNA(Ile). As IleRS can inadvertently accommodate and process structurally similar amino acids such as valine, to avoid such errors it has two additional distinct tRNA(Ile)-dependent editing activities. One activity is designated as 'pretransfer' editing and involves the hydrolysis of activated Val-AMP. The other activity is designated 'posttransfer' editing and involves deacylation of mischarged Val-tRNA(Ile).</text>
</comment>
<dbReference type="Pfam" id="PF19302">
    <property type="entry name" value="DUF5915"/>
    <property type="match status" value="1"/>
</dbReference>
<dbReference type="Pfam" id="PF00300">
    <property type="entry name" value="His_Phos_1"/>
    <property type="match status" value="2"/>
</dbReference>
<dbReference type="GO" id="GO:0002161">
    <property type="term" value="F:aminoacyl-tRNA deacylase activity"/>
    <property type="evidence" value="ECO:0007669"/>
    <property type="project" value="InterPro"/>
</dbReference>
<dbReference type="InterPro" id="IPR002301">
    <property type="entry name" value="Ile-tRNA-ligase"/>
</dbReference>
<dbReference type="GO" id="GO:0005524">
    <property type="term" value="F:ATP binding"/>
    <property type="evidence" value="ECO:0007669"/>
    <property type="project" value="UniProtKB-KW"/>
</dbReference>
<proteinExistence type="inferred from homology"/>
<dbReference type="AlphaFoldDB" id="A0A1G2NES6"/>